<dbReference type="GO" id="GO:0003700">
    <property type="term" value="F:DNA-binding transcription factor activity"/>
    <property type="evidence" value="ECO:0007669"/>
    <property type="project" value="InterPro"/>
</dbReference>
<dbReference type="CDD" id="cd07153">
    <property type="entry name" value="Fur_like"/>
    <property type="match status" value="1"/>
</dbReference>
<evidence type="ECO:0000256" key="1">
    <source>
        <dbReference type="ARBA" id="ARBA00007957"/>
    </source>
</evidence>
<feature type="binding site" evidence="7">
    <location>
        <position position="122"/>
    </location>
    <ligand>
        <name>Zn(2+)</name>
        <dbReference type="ChEBI" id="CHEBI:29105"/>
    </ligand>
</feature>
<keyword evidence="5" id="KW-0238">DNA-binding</keyword>
<dbReference type="Proteomes" id="UP000323565">
    <property type="component" value="Chromosome"/>
</dbReference>
<keyword evidence="3 7" id="KW-0862">Zinc</keyword>
<dbReference type="EMBL" id="QWLM01000004">
    <property type="protein sequence ID" value="RHW46634.1"/>
    <property type="molecule type" value="Genomic_DNA"/>
</dbReference>
<dbReference type="InterPro" id="IPR043135">
    <property type="entry name" value="Fur_C"/>
</dbReference>
<feature type="binding site" evidence="7">
    <location>
        <position position="119"/>
    </location>
    <ligand>
        <name>Zn(2+)</name>
        <dbReference type="ChEBI" id="CHEBI:29105"/>
    </ligand>
</feature>
<evidence type="ECO:0000256" key="3">
    <source>
        <dbReference type="ARBA" id="ARBA00022833"/>
    </source>
</evidence>
<feature type="binding site" evidence="7">
    <location>
        <position position="162"/>
    </location>
    <ligand>
        <name>Zn(2+)</name>
        <dbReference type="ChEBI" id="CHEBI:29105"/>
    </ligand>
</feature>
<dbReference type="PANTHER" id="PTHR33202:SF7">
    <property type="entry name" value="FERRIC UPTAKE REGULATION PROTEIN"/>
    <property type="match status" value="1"/>
</dbReference>
<keyword evidence="2" id="KW-0678">Repressor</keyword>
<comment type="similarity">
    <text evidence="1">Belongs to the Fur family.</text>
</comment>
<evidence type="ECO:0000256" key="4">
    <source>
        <dbReference type="ARBA" id="ARBA00023015"/>
    </source>
</evidence>
<reference evidence="8 11" key="2">
    <citation type="submission" date="2019-08" db="EMBL/GenBank/DDBJ databases">
        <title>Dermacoccus abyssi strain HZAU 226, whole genome Nanopore sequencing project.</title>
        <authorList>
            <person name="Guo A."/>
            <person name="Zhang X."/>
            <person name="Ruan Y."/>
            <person name="Liu W."/>
            <person name="Chen Q."/>
            <person name="Gu L."/>
        </authorList>
    </citation>
    <scope>NUCLEOTIDE SEQUENCE [LARGE SCALE GENOMIC DNA]</scope>
    <source>
        <strain evidence="8 11">HZAU 226</strain>
    </source>
</reference>
<dbReference type="PANTHER" id="PTHR33202">
    <property type="entry name" value="ZINC UPTAKE REGULATION PROTEIN"/>
    <property type="match status" value="1"/>
</dbReference>
<keyword evidence="11" id="KW-1185">Reference proteome</keyword>
<organism evidence="9 10">
    <name type="scientific">Dermacoccus abyssi</name>
    <dbReference type="NCBI Taxonomy" id="322596"/>
    <lineage>
        <taxon>Bacteria</taxon>
        <taxon>Bacillati</taxon>
        <taxon>Actinomycetota</taxon>
        <taxon>Actinomycetes</taxon>
        <taxon>Micrococcales</taxon>
        <taxon>Dermacoccaceae</taxon>
        <taxon>Dermacoccus</taxon>
    </lineage>
</organism>
<evidence type="ECO:0000256" key="2">
    <source>
        <dbReference type="ARBA" id="ARBA00022491"/>
    </source>
</evidence>
<name>A0A417Z7M0_9MICO</name>
<evidence type="ECO:0000313" key="8">
    <source>
        <dbReference type="EMBL" id="QEH92368.1"/>
    </source>
</evidence>
<dbReference type="Proteomes" id="UP000285376">
    <property type="component" value="Unassembled WGS sequence"/>
</dbReference>
<evidence type="ECO:0000313" key="9">
    <source>
        <dbReference type="EMBL" id="RHW46634.1"/>
    </source>
</evidence>
<protein>
    <submittedName>
        <fullName evidence="9">Transcriptional repressor</fullName>
    </submittedName>
</protein>
<dbReference type="GO" id="GO:0045892">
    <property type="term" value="P:negative regulation of DNA-templated transcription"/>
    <property type="evidence" value="ECO:0007669"/>
    <property type="project" value="TreeGrafter"/>
</dbReference>
<dbReference type="GO" id="GO:0008270">
    <property type="term" value="F:zinc ion binding"/>
    <property type="evidence" value="ECO:0007669"/>
    <property type="project" value="TreeGrafter"/>
</dbReference>
<dbReference type="Gene3D" id="3.30.1490.190">
    <property type="match status" value="1"/>
</dbReference>
<keyword evidence="4" id="KW-0805">Transcription regulation</keyword>
<evidence type="ECO:0000256" key="6">
    <source>
        <dbReference type="ARBA" id="ARBA00023163"/>
    </source>
</evidence>
<feature type="binding site" evidence="7">
    <location>
        <position position="159"/>
    </location>
    <ligand>
        <name>Zn(2+)</name>
        <dbReference type="ChEBI" id="CHEBI:29105"/>
    </ligand>
</feature>
<evidence type="ECO:0000256" key="7">
    <source>
        <dbReference type="PIRSR" id="PIRSR602481-1"/>
    </source>
</evidence>
<dbReference type="GO" id="GO:1900376">
    <property type="term" value="P:regulation of secondary metabolite biosynthetic process"/>
    <property type="evidence" value="ECO:0007669"/>
    <property type="project" value="TreeGrafter"/>
</dbReference>
<dbReference type="SUPFAM" id="SSF46785">
    <property type="entry name" value="Winged helix' DNA-binding domain"/>
    <property type="match status" value="1"/>
</dbReference>
<dbReference type="GO" id="GO:0000976">
    <property type="term" value="F:transcription cis-regulatory region binding"/>
    <property type="evidence" value="ECO:0007669"/>
    <property type="project" value="TreeGrafter"/>
</dbReference>
<dbReference type="InterPro" id="IPR036388">
    <property type="entry name" value="WH-like_DNA-bd_sf"/>
</dbReference>
<keyword evidence="6" id="KW-0804">Transcription</keyword>
<dbReference type="AlphaFoldDB" id="A0A417Z7M0"/>
<gene>
    <name evidence="9" type="ORF">D1832_05220</name>
    <name evidence="8" type="ORF">FV141_01540</name>
</gene>
<evidence type="ECO:0000256" key="5">
    <source>
        <dbReference type="ARBA" id="ARBA00023125"/>
    </source>
</evidence>
<dbReference type="InterPro" id="IPR002481">
    <property type="entry name" value="FUR"/>
</dbReference>
<keyword evidence="7" id="KW-0479">Metal-binding</keyword>
<accession>A0A417Z7M0</accession>
<evidence type="ECO:0000313" key="10">
    <source>
        <dbReference type="Proteomes" id="UP000285376"/>
    </source>
</evidence>
<dbReference type="EMBL" id="CP043031">
    <property type="protein sequence ID" value="QEH92368.1"/>
    <property type="molecule type" value="Genomic_DNA"/>
</dbReference>
<reference evidence="9 10" key="1">
    <citation type="submission" date="2018-08" db="EMBL/GenBank/DDBJ databases">
        <title>Whole genome sequence analysis of Dermacoccus abyssi bacteria isolated from Deep Mariana trench Micromonospora spp reveals genes involved in the environmental adaptation and production of secondary metabolites.</title>
        <authorList>
            <person name="Abdel-Mageed W.M."/>
            <person name="Lehri B."/>
            <person name="Nouioui I."/>
            <person name="Goodfellow I."/>
            <person name="Jaspars M."/>
            <person name="Karlyshev A."/>
        </authorList>
    </citation>
    <scope>NUCLEOTIDE SEQUENCE [LARGE SCALE GENOMIC DNA]</scope>
    <source>
        <strain evidence="9 10">MT1.1</strain>
    </source>
</reference>
<dbReference type="RefSeq" id="WP_047310614.1">
    <property type="nucleotide sequence ID" value="NZ_CBCRVH010000003.1"/>
</dbReference>
<proteinExistence type="inferred from homology"/>
<sequence length="172" mass="18269">MGEAKSRVEAAVERLRAAGERLTPGRRAVIEVLDADSRHLDAEAIATAVADLEPGVHRATIYRSLQALVDGGIVRHTHVPGGATIYHLASLEQLSAAGDDAAEDAHSGHAGHGHAHLQCVRCERFTDVDVEEFTPLVARIRELTGFSVDAQHAALLGVCAECAARKADEDDV</sequence>
<evidence type="ECO:0000313" key="11">
    <source>
        <dbReference type="Proteomes" id="UP000323565"/>
    </source>
</evidence>
<dbReference type="Gene3D" id="1.10.10.10">
    <property type="entry name" value="Winged helix-like DNA-binding domain superfamily/Winged helix DNA-binding domain"/>
    <property type="match status" value="1"/>
</dbReference>
<dbReference type="Pfam" id="PF01475">
    <property type="entry name" value="FUR"/>
    <property type="match status" value="1"/>
</dbReference>
<comment type="cofactor">
    <cofactor evidence="7">
        <name>Zn(2+)</name>
        <dbReference type="ChEBI" id="CHEBI:29105"/>
    </cofactor>
    <text evidence="7">Binds 1 zinc ion per subunit.</text>
</comment>
<dbReference type="InterPro" id="IPR036390">
    <property type="entry name" value="WH_DNA-bd_sf"/>
</dbReference>